<dbReference type="RefSeq" id="WP_139631630.1">
    <property type="nucleotide sequence ID" value="NZ_VDLX02000006.1"/>
</dbReference>
<dbReference type="OrthoDB" id="9762066at2"/>
<dbReference type="InterPro" id="IPR050347">
    <property type="entry name" value="Bact_Beta-galactosidase"/>
</dbReference>
<comment type="catalytic activity">
    <reaction evidence="1">
        <text>Hydrolysis of terminal non-reducing beta-D-galactose residues in beta-D-galactosides.</text>
        <dbReference type="EC" id="3.2.1.23"/>
    </reaction>
</comment>
<evidence type="ECO:0000256" key="5">
    <source>
        <dbReference type="ARBA" id="ARBA00022801"/>
    </source>
</evidence>
<sequence>MLTDYLTAYRPGDGRRAPRAAFDSDGARLSLNGRWRFRLSPTAEGQPVDADFSSWDELPVPSMWQLQGYGVPAYTNVNYPFPVEPPYVPDDNPTGDYRLEFEAPFERGVLRFEGVDSCFKVWLNGEELGWSTGSRLPSEFDVSLRPGRNVLAVRVHQWSAASYLEDQDMWWLSGIFRDVTLLATPVVNDFFVHADYDHRTGNGTLAVETGAPGATLSVPELGLSGVPAAGPYTLPVEPWSAELPRLYDAELSAGGESVRFRIGFRTVAVEDGVIKVNGRRVLFRGVNRHEFHPETGRTLDEATMRADIELMKRHNVNAVRTSHYPPHPRFLELCDEYGLWVIDECDLETHGFHPVGWRGNPSADARWREPYLDRMARMVERDKNHASVVIWSLGNESGTGSKEPGGTDNLRAMAEWARERDPSRPLHYEGDWDSGYVDMYSRMYAGVEEVDAIGRREEKPLDDPALDEHRRGLPFVLCEYAHAMGNGPGGLSEYQELFYRHERCQGGFVWEWIDHGFSHERYGWAYGGDYGEELHDGNFVTDGLVFPDRTPSPGLVEFKKVIEPVRVTVSPESVTVTNLHDFRDLSHLSFSWAVEEEGREVASGVLDVPETGPDASVTLPLPALPETAAETWLTVRAALAAGQPWAPAGHEIAWGQCQVRSATAAPGASAGATAGESAEASAATAGSGPAKASTVAVAGTSEGASAGGELAVGPGVFDAATGRPLRIGGVPVEDVRLDLWRAPTDNDLRGWPTQVATEWRRAGLDRLHHRLLGVDRTAGELVVRSRVAAAAQDRAMLATYRWSATGDGGLALTLTTEPEGEWGFPIPRLGIRATLPASVDTVEWYGLGPGEAYSDSVQAARVGRYAMSVDDLQTPYVFPQENGHRPGVRWAELGGLRVEGLFGLTVRRWTSEDLDAARHLTDLVPREAVYVNLDLAQQGLGTASCGPGVLPRYDLPAEPATFSLTFRSAV</sequence>
<dbReference type="InterPro" id="IPR036156">
    <property type="entry name" value="Beta-gal/glucu_dom_sf"/>
</dbReference>
<evidence type="ECO:0000256" key="2">
    <source>
        <dbReference type="ARBA" id="ARBA00007401"/>
    </source>
</evidence>
<dbReference type="SUPFAM" id="SSF74650">
    <property type="entry name" value="Galactose mutarotase-like"/>
    <property type="match status" value="1"/>
</dbReference>
<dbReference type="Pfam" id="PF02837">
    <property type="entry name" value="Glyco_hydro_2_N"/>
    <property type="match status" value="1"/>
</dbReference>
<dbReference type="SUPFAM" id="SSF49785">
    <property type="entry name" value="Galactose-binding domain-like"/>
    <property type="match status" value="1"/>
</dbReference>
<dbReference type="InterPro" id="IPR032312">
    <property type="entry name" value="LacZ_4"/>
</dbReference>
<evidence type="ECO:0000259" key="8">
    <source>
        <dbReference type="SMART" id="SM01038"/>
    </source>
</evidence>
<dbReference type="PANTHER" id="PTHR46323">
    <property type="entry name" value="BETA-GALACTOSIDASE"/>
    <property type="match status" value="1"/>
</dbReference>
<dbReference type="AlphaFoldDB" id="A0A5C4WHP6"/>
<dbReference type="PROSITE" id="PS00719">
    <property type="entry name" value="GLYCOSYL_HYDROL_F2_1"/>
    <property type="match status" value="1"/>
</dbReference>
<dbReference type="Gene3D" id="2.60.120.260">
    <property type="entry name" value="Galactose-binding domain-like"/>
    <property type="match status" value="1"/>
</dbReference>
<dbReference type="InterPro" id="IPR006103">
    <property type="entry name" value="Glyco_hydro_2_cat"/>
</dbReference>
<dbReference type="Gene3D" id="2.60.40.10">
    <property type="entry name" value="Immunoglobulins"/>
    <property type="match status" value="2"/>
</dbReference>
<dbReference type="GO" id="GO:0030246">
    <property type="term" value="F:carbohydrate binding"/>
    <property type="evidence" value="ECO:0007669"/>
    <property type="project" value="InterPro"/>
</dbReference>
<dbReference type="EMBL" id="VDLX02000006">
    <property type="protein sequence ID" value="KAB8194024.1"/>
    <property type="molecule type" value="Genomic_DNA"/>
</dbReference>
<comment type="caution">
    <text evidence="9">The sequence shown here is derived from an EMBL/GenBank/DDBJ whole genome shotgun (WGS) entry which is preliminary data.</text>
</comment>
<dbReference type="InterPro" id="IPR014718">
    <property type="entry name" value="GH-type_carb-bd"/>
</dbReference>
<evidence type="ECO:0000313" key="10">
    <source>
        <dbReference type="Proteomes" id="UP000312512"/>
    </source>
</evidence>
<dbReference type="GO" id="GO:0009341">
    <property type="term" value="C:beta-galactosidase complex"/>
    <property type="evidence" value="ECO:0007669"/>
    <property type="project" value="InterPro"/>
</dbReference>
<dbReference type="Proteomes" id="UP000312512">
    <property type="component" value="Unassembled WGS sequence"/>
</dbReference>
<dbReference type="SUPFAM" id="SSF51445">
    <property type="entry name" value="(Trans)glycosidases"/>
    <property type="match status" value="1"/>
</dbReference>
<evidence type="ECO:0000313" key="9">
    <source>
        <dbReference type="EMBL" id="KAB8194024.1"/>
    </source>
</evidence>
<feature type="domain" description="Beta galactosidase small chain/" evidence="8">
    <location>
        <begin position="715"/>
        <end position="967"/>
    </location>
</feature>
<evidence type="ECO:0000256" key="3">
    <source>
        <dbReference type="ARBA" id="ARBA00012756"/>
    </source>
</evidence>
<gene>
    <name evidence="9" type="ORF">FH608_017680</name>
</gene>
<keyword evidence="5" id="KW-0378">Hydrolase</keyword>
<dbReference type="PANTHER" id="PTHR46323:SF2">
    <property type="entry name" value="BETA-GALACTOSIDASE"/>
    <property type="match status" value="1"/>
</dbReference>
<evidence type="ECO:0000256" key="4">
    <source>
        <dbReference type="ARBA" id="ARBA00013303"/>
    </source>
</evidence>
<name>A0A5C4WHP6_9ACTN</name>
<protein>
    <recommendedName>
        <fullName evidence="4">Beta-galactosidase</fullName>
        <ecNumber evidence="3">3.2.1.23</ecNumber>
    </recommendedName>
    <alternativeName>
        <fullName evidence="7">Lactase</fullName>
    </alternativeName>
</protein>
<dbReference type="InterPro" id="IPR008979">
    <property type="entry name" value="Galactose-bd-like_sf"/>
</dbReference>
<dbReference type="InterPro" id="IPR006104">
    <property type="entry name" value="Glyco_hydro_2_N"/>
</dbReference>
<evidence type="ECO:0000256" key="6">
    <source>
        <dbReference type="ARBA" id="ARBA00023295"/>
    </source>
</evidence>
<dbReference type="Gene3D" id="2.70.98.10">
    <property type="match status" value="1"/>
</dbReference>
<dbReference type="SMART" id="SM01038">
    <property type="entry name" value="Bgal_small_N"/>
    <property type="match status" value="1"/>
</dbReference>
<dbReference type="Pfam" id="PF02836">
    <property type="entry name" value="Glyco_hydro_2_C"/>
    <property type="match status" value="1"/>
</dbReference>
<dbReference type="InterPro" id="IPR017853">
    <property type="entry name" value="GH"/>
</dbReference>
<dbReference type="GO" id="GO:0004565">
    <property type="term" value="F:beta-galactosidase activity"/>
    <property type="evidence" value="ECO:0007669"/>
    <property type="project" value="UniProtKB-EC"/>
</dbReference>
<proteinExistence type="inferred from homology"/>
<dbReference type="InterPro" id="IPR004199">
    <property type="entry name" value="B-gal_small/dom_5"/>
</dbReference>
<dbReference type="EC" id="3.2.1.23" evidence="3"/>
<dbReference type="Pfam" id="PF16353">
    <property type="entry name" value="LacZ_4"/>
    <property type="match status" value="1"/>
</dbReference>
<keyword evidence="10" id="KW-1185">Reference proteome</keyword>
<dbReference type="InterPro" id="IPR006101">
    <property type="entry name" value="Glyco_hydro_2"/>
</dbReference>
<dbReference type="Gene3D" id="3.20.20.80">
    <property type="entry name" value="Glycosidases"/>
    <property type="match status" value="1"/>
</dbReference>
<accession>A0A5C4WHP6</accession>
<reference evidence="9 10" key="1">
    <citation type="submission" date="2019-10" db="EMBL/GenBank/DDBJ databases">
        <title>Nonomuraea sp. nov., isolated from Phyllanthus amarus.</title>
        <authorList>
            <person name="Klykleung N."/>
            <person name="Tanasupawat S."/>
        </authorList>
    </citation>
    <scope>NUCLEOTIDE SEQUENCE [LARGE SCALE GENOMIC DNA]</scope>
    <source>
        <strain evidence="9 10">PA1-10</strain>
    </source>
</reference>
<dbReference type="InterPro" id="IPR023230">
    <property type="entry name" value="Glyco_hydro_2_CS"/>
</dbReference>
<organism evidence="9 10">
    <name type="scientific">Nonomuraea phyllanthi</name>
    <dbReference type="NCBI Taxonomy" id="2219224"/>
    <lineage>
        <taxon>Bacteria</taxon>
        <taxon>Bacillati</taxon>
        <taxon>Actinomycetota</taxon>
        <taxon>Actinomycetes</taxon>
        <taxon>Streptosporangiales</taxon>
        <taxon>Streptosporangiaceae</taxon>
        <taxon>Nonomuraea</taxon>
    </lineage>
</organism>
<dbReference type="PROSITE" id="PS00608">
    <property type="entry name" value="GLYCOSYL_HYDROL_F2_2"/>
    <property type="match status" value="1"/>
</dbReference>
<comment type="similarity">
    <text evidence="2">Belongs to the glycosyl hydrolase 2 family.</text>
</comment>
<dbReference type="InterPro" id="IPR013783">
    <property type="entry name" value="Ig-like_fold"/>
</dbReference>
<dbReference type="SUPFAM" id="SSF49303">
    <property type="entry name" value="beta-Galactosidase/glucuronidase domain"/>
    <property type="match status" value="2"/>
</dbReference>
<evidence type="ECO:0000256" key="7">
    <source>
        <dbReference type="ARBA" id="ARBA00032230"/>
    </source>
</evidence>
<dbReference type="InterPro" id="IPR011013">
    <property type="entry name" value="Gal_mutarotase_sf_dom"/>
</dbReference>
<dbReference type="Pfam" id="PF02929">
    <property type="entry name" value="Bgal_small_N"/>
    <property type="match status" value="1"/>
</dbReference>
<dbReference type="PRINTS" id="PR00132">
    <property type="entry name" value="GLHYDRLASE2"/>
</dbReference>
<evidence type="ECO:0000256" key="1">
    <source>
        <dbReference type="ARBA" id="ARBA00001412"/>
    </source>
</evidence>
<dbReference type="InterPro" id="IPR023232">
    <property type="entry name" value="Glyco_hydro_2_AS"/>
</dbReference>
<dbReference type="GO" id="GO:0005990">
    <property type="term" value="P:lactose catabolic process"/>
    <property type="evidence" value="ECO:0007669"/>
    <property type="project" value="TreeGrafter"/>
</dbReference>
<keyword evidence="6" id="KW-0326">Glycosidase</keyword>